<accession>A0A3S0HYZ1</accession>
<gene>
    <name evidence="10" type="ORF">EJ903_17625</name>
</gene>
<keyword evidence="11" id="KW-1185">Reference proteome</keyword>
<dbReference type="Proteomes" id="UP000277007">
    <property type="component" value="Unassembled WGS sequence"/>
</dbReference>
<comment type="similarity">
    <text evidence="4">Belongs to the methyl-accepting chemotaxis (MCP) protein family.</text>
</comment>
<feature type="domain" description="HAMP" evidence="9">
    <location>
        <begin position="327"/>
        <end position="380"/>
    </location>
</feature>
<dbReference type="GO" id="GO:0007165">
    <property type="term" value="P:signal transduction"/>
    <property type="evidence" value="ECO:0007669"/>
    <property type="project" value="UniProtKB-KW"/>
</dbReference>
<feature type="transmembrane region" description="Helical" evidence="6">
    <location>
        <begin position="306"/>
        <end position="330"/>
    </location>
</feature>
<evidence type="ECO:0000259" key="8">
    <source>
        <dbReference type="PROSITE" id="PS50192"/>
    </source>
</evidence>
<dbReference type="InterPro" id="IPR000727">
    <property type="entry name" value="T_SNARE_dom"/>
</dbReference>
<evidence type="ECO:0000256" key="6">
    <source>
        <dbReference type="SAM" id="Phobius"/>
    </source>
</evidence>
<evidence type="ECO:0000313" key="10">
    <source>
        <dbReference type="EMBL" id="RTR17624.1"/>
    </source>
</evidence>
<dbReference type="Pfam" id="PF00672">
    <property type="entry name" value="HAMP"/>
    <property type="match status" value="1"/>
</dbReference>
<dbReference type="SMART" id="SM00304">
    <property type="entry name" value="HAMP"/>
    <property type="match status" value="1"/>
</dbReference>
<proteinExistence type="inferred from homology"/>
<keyword evidence="6" id="KW-1133">Transmembrane helix</keyword>
<comment type="caution">
    <text evidence="10">The sequence shown here is derived from an EMBL/GenBank/DDBJ whole genome shotgun (WGS) entry which is preliminary data.</text>
</comment>
<dbReference type="GO" id="GO:0005886">
    <property type="term" value="C:plasma membrane"/>
    <property type="evidence" value="ECO:0007669"/>
    <property type="project" value="UniProtKB-SubCell"/>
</dbReference>
<dbReference type="PANTHER" id="PTHR32089">
    <property type="entry name" value="METHYL-ACCEPTING CHEMOTAXIS PROTEIN MCPB"/>
    <property type="match status" value="1"/>
</dbReference>
<evidence type="ECO:0000259" key="7">
    <source>
        <dbReference type="PROSITE" id="PS50111"/>
    </source>
</evidence>
<evidence type="ECO:0000259" key="9">
    <source>
        <dbReference type="PROSITE" id="PS50885"/>
    </source>
</evidence>
<dbReference type="InterPro" id="IPR032255">
    <property type="entry name" value="HBM"/>
</dbReference>
<dbReference type="SUPFAM" id="SSF58104">
    <property type="entry name" value="Methyl-accepting chemotaxis protein (MCP) signaling domain"/>
    <property type="match status" value="1"/>
</dbReference>
<dbReference type="InterPro" id="IPR003660">
    <property type="entry name" value="HAMP_dom"/>
</dbReference>
<organism evidence="10 11">
    <name type="scientific">Azospirillum griseum</name>
    <dbReference type="NCBI Taxonomy" id="2496639"/>
    <lineage>
        <taxon>Bacteria</taxon>
        <taxon>Pseudomonadati</taxon>
        <taxon>Pseudomonadota</taxon>
        <taxon>Alphaproteobacteria</taxon>
        <taxon>Rhodospirillales</taxon>
        <taxon>Azospirillaceae</taxon>
        <taxon>Azospirillum</taxon>
    </lineage>
</organism>
<dbReference type="AlphaFoldDB" id="A0A3S0HYZ1"/>
<comment type="subcellular location">
    <subcellularLocation>
        <location evidence="1">Cell inner membrane</location>
        <topology evidence="1">Multi-pass membrane protein</topology>
    </subcellularLocation>
</comment>
<sequence length="676" mass="70617">MSHPASASPRGTVGAFAHLTIRTKMAVSAVSLLTILAGLSGGSVAVLARIDGQVSAFAERVNGVTLAQEIDRGVLDLRRLAREFVLTGAEPVANAAQAAAVALRQRLTDAGFPNGDGVQGHLDAYGKALSELTEGKREQVRMIREVLDPSGAMMLERFQEIRQAAAKDGDPEIQRLAGDGTERLLLAWLNTTRTLSWVDLGKAESTAAAERRFGDLIATLDALVEKTKGRDYYGPVRQIRTLARAYHNAFKRAVEIEAQLGAMEAAEKAAGQAMVADAASLREEGLREERAVAADTQELISTTQSVILLVSLAGVALGGLLTVLVARAVARPVMRMTDAMRRLAAGDTDIVIPGVGRRDEVGAMADAVDVFKRAAIDSAQRAEQSRIDEAARAERVARLEALMHGFEGQITGVVAALDDSAARMQQASASLSAASATTSRESDAVADAFAQASGNVRSVAASAGELTLSIGEIARQVEQATAVTDRAVAETDHSIALIADLAHSIGRIDEVTALITAITKQTNLLALNATIEAARAGEAGKGFAVVAGEVKSLAEQTGRATDDIVQQVASIQTASRSAVAAIEGIGAVIRDVSRISAAIAAAIEQQGTATRRIAHNADALSDGTADVTRRIDRVTGAARDSGNAAALVGREADGLSQESQRLRREVEGFLTGVKAA</sequence>
<keyword evidence="6" id="KW-0472">Membrane</keyword>
<dbReference type="CDD" id="cd06225">
    <property type="entry name" value="HAMP"/>
    <property type="match status" value="1"/>
</dbReference>
<name>A0A3S0HYZ1_9PROT</name>
<evidence type="ECO:0000256" key="5">
    <source>
        <dbReference type="PROSITE-ProRule" id="PRU00284"/>
    </source>
</evidence>
<dbReference type="PANTHER" id="PTHR32089:SF112">
    <property type="entry name" value="LYSOZYME-LIKE PROTEIN-RELATED"/>
    <property type="match status" value="1"/>
</dbReference>
<dbReference type="EMBL" id="RXMA01000018">
    <property type="protein sequence ID" value="RTR17624.1"/>
    <property type="molecule type" value="Genomic_DNA"/>
</dbReference>
<evidence type="ECO:0000313" key="11">
    <source>
        <dbReference type="Proteomes" id="UP000277007"/>
    </source>
</evidence>
<evidence type="ECO:0000256" key="3">
    <source>
        <dbReference type="ARBA" id="ARBA00023224"/>
    </source>
</evidence>
<dbReference type="PROSITE" id="PS50885">
    <property type="entry name" value="HAMP"/>
    <property type="match status" value="1"/>
</dbReference>
<dbReference type="InterPro" id="IPR004089">
    <property type="entry name" value="MCPsignal_dom"/>
</dbReference>
<dbReference type="RefSeq" id="WP_126617869.1">
    <property type="nucleotide sequence ID" value="NZ_JBHUCY010000025.1"/>
</dbReference>
<evidence type="ECO:0000256" key="2">
    <source>
        <dbReference type="ARBA" id="ARBA00022519"/>
    </source>
</evidence>
<keyword evidence="6" id="KW-0812">Transmembrane</keyword>
<feature type="domain" description="Methyl-accepting transducer" evidence="7">
    <location>
        <begin position="420"/>
        <end position="649"/>
    </location>
</feature>
<keyword evidence="3 5" id="KW-0807">Transducer</keyword>
<dbReference type="OrthoDB" id="3378718at2"/>
<dbReference type="PROSITE" id="PS50192">
    <property type="entry name" value="T_SNARE"/>
    <property type="match status" value="1"/>
</dbReference>
<keyword evidence="2" id="KW-0997">Cell inner membrane</keyword>
<dbReference type="Gene3D" id="6.10.340.10">
    <property type="match status" value="1"/>
</dbReference>
<dbReference type="SMART" id="SM01358">
    <property type="entry name" value="HBM"/>
    <property type="match status" value="1"/>
</dbReference>
<dbReference type="PROSITE" id="PS50111">
    <property type="entry name" value="CHEMOTAXIS_TRANSDUC_2"/>
    <property type="match status" value="1"/>
</dbReference>
<dbReference type="Pfam" id="PF00015">
    <property type="entry name" value="MCPsignal"/>
    <property type="match status" value="1"/>
</dbReference>
<evidence type="ECO:0000256" key="1">
    <source>
        <dbReference type="ARBA" id="ARBA00004429"/>
    </source>
</evidence>
<reference evidence="10 11" key="1">
    <citation type="submission" date="2018-12" db="EMBL/GenBank/DDBJ databases">
        <authorList>
            <person name="Yang Y."/>
        </authorList>
    </citation>
    <scope>NUCLEOTIDE SEQUENCE [LARGE SCALE GENOMIC DNA]</scope>
    <source>
        <strain evidence="10 11">L-25-5w-1</strain>
    </source>
</reference>
<dbReference type="Gene3D" id="1.10.287.950">
    <property type="entry name" value="Methyl-accepting chemotaxis protein"/>
    <property type="match status" value="1"/>
</dbReference>
<protein>
    <submittedName>
        <fullName evidence="10">Methyl-accepting chemotaxis protein</fullName>
    </submittedName>
</protein>
<dbReference type="SMART" id="SM00283">
    <property type="entry name" value="MA"/>
    <property type="match status" value="1"/>
</dbReference>
<evidence type="ECO:0000256" key="4">
    <source>
        <dbReference type="ARBA" id="ARBA00029447"/>
    </source>
</evidence>
<feature type="domain" description="T-SNARE coiled-coil homology" evidence="8">
    <location>
        <begin position="572"/>
        <end position="634"/>
    </location>
</feature>
<keyword evidence="2" id="KW-1003">Cell membrane</keyword>